<sequence>MLSPQTLDRLTSIAVFLNTAPGARGGQQQAERLEFGTQLPDVVPAVHEGRQKVRVADAALERAHSLRDRLTTLWTDAFQEKDVTDQINALLQATGPLELLATDEDLIFAPADAPADAVERLQALAALALADTAVEGELSRLRVCAGEDCENMLVDASRNRSKRFCDEANCGNRMHVRSYRARQVGEEEAAQTATKSAPSQPARAEAPADAPRSGQADTASPDSTTASLSKKELKRELERLRAEHKGVKKARKRAKKVEDKAEKKRLKKQLDGLEKTIGKLEKRLK</sequence>
<accession>A0A7W7M3V8</accession>
<feature type="compositionally biased region" description="Polar residues" evidence="1">
    <location>
        <begin position="215"/>
        <end position="228"/>
    </location>
</feature>
<feature type="domain" description="Zinc finger CGNR" evidence="2">
    <location>
        <begin position="140"/>
        <end position="183"/>
    </location>
</feature>
<evidence type="ECO:0000313" key="4">
    <source>
        <dbReference type="Proteomes" id="UP000540191"/>
    </source>
</evidence>
<dbReference type="Gene3D" id="1.10.3300.10">
    <property type="entry name" value="Jann2411-like domain"/>
    <property type="match status" value="1"/>
</dbReference>
<dbReference type="PANTHER" id="PTHR35525">
    <property type="entry name" value="BLL6575 PROTEIN"/>
    <property type="match status" value="1"/>
</dbReference>
<dbReference type="EMBL" id="JACHNA010000001">
    <property type="protein sequence ID" value="MBB4736066.1"/>
    <property type="molecule type" value="Genomic_DNA"/>
</dbReference>
<dbReference type="Pfam" id="PF11706">
    <property type="entry name" value="zf-CGNR"/>
    <property type="match status" value="1"/>
</dbReference>
<organism evidence="3 4">
    <name type="scientific">Micrococcus cohnii</name>
    <dbReference type="NCBI Taxonomy" id="993416"/>
    <lineage>
        <taxon>Bacteria</taxon>
        <taxon>Bacillati</taxon>
        <taxon>Actinomycetota</taxon>
        <taxon>Actinomycetes</taxon>
        <taxon>Micrococcales</taxon>
        <taxon>Micrococcaceae</taxon>
        <taxon>Micrococcus</taxon>
    </lineage>
</organism>
<feature type="compositionally biased region" description="Basic and acidic residues" evidence="1">
    <location>
        <begin position="229"/>
        <end position="245"/>
    </location>
</feature>
<dbReference type="AlphaFoldDB" id="A0A7W7M3V8"/>
<dbReference type="InterPro" id="IPR023286">
    <property type="entry name" value="ABATE_dom_sf"/>
</dbReference>
<protein>
    <submittedName>
        <fullName evidence="3">Putative RNA-binding Zn ribbon-like protein</fullName>
    </submittedName>
</protein>
<feature type="compositionally biased region" description="Low complexity" evidence="1">
    <location>
        <begin position="201"/>
        <end position="212"/>
    </location>
</feature>
<dbReference type="RefSeq" id="WP_184241690.1">
    <property type="nucleotide sequence ID" value="NZ_JACHNA010000001.1"/>
</dbReference>
<dbReference type="PANTHER" id="PTHR35525:SF3">
    <property type="entry name" value="BLL6575 PROTEIN"/>
    <property type="match status" value="1"/>
</dbReference>
<feature type="region of interest" description="Disordered" evidence="1">
    <location>
        <begin position="181"/>
        <end position="285"/>
    </location>
</feature>
<feature type="compositionally biased region" description="Basic residues" evidence="1">
    <location>
        <begin position="246"/>
        <end position="255"/>
    </location>
</feature>
<keyword evidence="4" id="KW-1185">Reference proteome</keyword>
<evidence type="ECO:0000256" key="1">
    <source>
        <dbReference type="SAM" id="MobiDB-lite"/>
    </source>
</evidence>
<dbReference type="InterPro" id="IPR021005">
    <property type="entry name" value="Znf_CGNR"/>
</dbReference>
<name>A0A7W7M3V8_9MICC</name>
<dbReference type="SUPFAM" id="SSF160904">
    <property type="entry name" value="Jann2411-like"/>
    <property type="match status" value="1"/>
</dbReference>
<evidence type="ECO:0000259" key="2">
    <source>
        <dbReference type="Pfam" id="PF11706"/>
    </source>
</evidence>
<reference evidence="3 4" key="1">
    <citation type="submission" date="2020-08" db="EMBL/GenBank/DDBJ databases">
        <title>Sequencing the genomes of 1000 actinobacteria strains.</title>
        <authorList>
            <person name="Klenk H.-P."/>
        </authorList>
    </citation>
    <scope>NUCLEOTIDE SEQUENCE [LARGE SCALE GENOMIC DNA]</scope>
    <source>
        <strain evidence="3 4">DSM 23974</strain>
    </source>
</reference>
<dbReference type="InterPro" id="IPR010852">
    <property type="entry name" value="ABATE"/>
</dbReference>
<comment type="caution">
    <text evidence="3">The sequence shown here is derived from an EMBL/GenBank/DDBJ whole genome shotgun (WGS) entry which is preliminary data.</text>
</comment>
<gene>
    <name evidence="3" type="ORF">HDA30_001574</name>
</gene>
<dbReference type="Proteomes" id="UP000540191">
    <property type="component" value="Unassembled WGS sequence"/>
</dbReference>
<evidence type="ECO:0000313" key="3">
    <source>
        <dbReference type="EMBL" id="MBB4736066.1"/>
    </source>
</evidence>
<proteinExistence type="predicted"/>
<feature type="compositionally biased region" description="Basic and acidic residues" evidence="1">
    <location>
        <begin position="256"/>
        <end position="285"/>
    </location>
</feature>